<dbReference type="InterPro" id="IPR005874">
    <property type="entry name" value="SUI1_euk"/>
</dbReference>
<comment type="similarity">
    <text evidence="2">Belongs to the SUI1 family.</text>
</comment>
<feature type="domain" description="SUI1" evidence="6">
    <location>
        <begin position="43"/>
        <end position="113"/>
    </location>
</feature>
<proteinExistence type="inferred from homology"/>
<keyword evidence="4" id="KW-0648">Protein biosynthesis</keyword>
<dbReference type="EMBL" id="QJKJ01008489">
    <property type="protein sequence ID" value="RDX79605.1"/>
    <property type="molecule type" value="Genomic_DNA"/>
</dbReference>
<evidence type="ECO:0000313" key="8">
    <source>
        <dbReference type="Proteomes" id="UP000257109"/>
    </source>
</evidence>
<dbReference type="InterPro" id="IPR001950">
    <property type="entry name" value="SUI1"/>
</dbReference>
<reference evidence="7" key="1">
    <citation type="submission" date="2018-05" db="EMBL/GenBank/DDBJ databases">
        <title>Draft genome of Mucuna pruriens seed.</title>
        <authorList>
            <person name="Nnadi N.E."/>
            <person name="Vos R."/>
            <person name="Hasami M.H."/>
            <person name="Devisetty U.K."/>
            <person name="Aguiy J.C."/>
        </authorList>
    </citation>
    <scope>NUCLEOTIDE SEQUENCE [LARGE SCALE GENOMIC DNA]</scope>
    <source>
        <strain evidence="7">JCA_2017</strain>
    </source>
</reference>
<dbReference type="PROSITE" id="PS50296">
    <property type="entry name" value="SUI1"/>
    <property type="match status" value="1"/>
</dbReference>
<evidence type="ECO:0000256" key="1">
    <source>
        <dbReference type="ARBA" id="ARBA00003130"/>
    </source>
</evidence>
<keyword evidence="3" id="KW-0810">Translation regulation</keyword>
<evidence type="ECO:0000256" key="3">
    <source>
        <dbReference type="ARBA" id="ARBA00022845"/>
    </source>
</evidence>
<feature type="region of interest" description="Disordered" evidence="5">
    <location>
        <begin position="1"/>
        <end position="37"/>
    </location>
</feature>
<name>A0A371FMN4_MUCPR</name>
<dbReference type="STRING" id="157652.A0A371FMN4"/>
<evidence type="ECO:0000256" key="2">
    <source>
        <dbReference type="ARBA" id="ARBA00005422"/>
    </source>
</evidence>
<keyword evidence="8" id="KW-1185">Reference proteome</keyword>
<dbReference type="OrthoDB" id="10248435at2759"/>
<evidence type="ECO:0000256" key="4">
    <source>
        <dbReference type="ARBA" id="ARBA00022917"/>
    </source>
</evidence>
<feature type="non-terminal residue" evidence="7">
    <location>
        <position position="1"/>
    </location>
</feature>
<comment type="caution">
    <text evidence="7">The sequence shown here is derived from an EMBL/GenBank/DDBJ whole genome shotgun (WGS) entry which is preliminary data.</text>
</comment>
<dbReference type="InterPro" id="IPR036877">
    <property type="entry name" value="SUI1_dom_sf"/>
</dbReference>
<accession>A0A371FMN4</accession>
<evidence type="ECO:0000313" key="7">
    <source>
        <dbReference type="EMBL" id="RDX79605.1"/>
    </source>
</evidence>
<organism evidence="7 8">
    <name type="scientific">Mucuna pruriens</name>
    <name type="common">Velvet bean</name>
    <name type="synonym">Dolichos pruriens</name>
    <dbReference type="NCBI Taxonomy" id="157652"/>
    <lineage>
        <taxon>Eukaryota</taxon>
        <taxon>Viridiplantae</taxon>
        <taxon>Streptophyta</taxon>
        <taxon>Embryophyta</taxon>
        <taxon>Tracheophyta</taxon>
        <taxon>Spermatophyta</taxon>
        <taxon>Magnoliopsida</taxon>
        <taxon>eudicotyledons</taxon>
        <taxon>Gunneridae</taxon>
        <taxon>Pentapetalae</taxon>
        <taxon>rosids</taxon>
        <taxon>fabids</taxon>
        <taxon>Fabales</taxon>
        <taxon>Fabaceae</taxon>
        <taxon>Papilionoideae</taxon>
        <taxon>50 kb inversion clade</taxon>
        <taxon>NPAAA clade</taxon>
        <taxon>indigoferoid/millettioid clade</taxon>
        <taxon>Phaseoleae</taxon>
        <taxon>Mucuna</taxon>
    </lineage>
</organism>
<dbReference type="Proteomes" id="UP000257109">
    <property type="component" value="Unassembled WGS sequence"/>
</dbReference>
<dbReference type="Pfam" id="PF01253">
    <property type="entry name" value="SUI1"/>
    <property type="match status" value="1"/>
</dbReference>
<evidence type="ECO:0000259" key="6">
    <source>
        <dbReference type="PROSITE" id="PS50296"/>
    </source>
</evidence>
<sequence>METHNKTIKISSAEENAEDSDDEDTEYEDSDDEESDAKAKKYVHVGLQQLNRRKIITIVEGIKKKFDYNLILKDLMEECCCNGRIVMDPEFGEVIQLVGDQRRNVRLFLVQEGIVKKKYLKMHEETSVLRYHLNACRYEVHGPGLEY</sequence>
<dbReference type="AlphaFoldDB" id="A0A371FMN4"/>
<dbReference type="PANTHER" id="PTHR10388">
    <property type="entry name" value="EUKARYOTIC TRANSLATION INITIATION FACTOR SUI1"/>
    <property type="match status" value="1"/>
</dbReference>
<protein>
    <recommendedName>
        <fullName evidence="6">SUI1 domain-containing protein</fullName>
    </recommendedName>
</protein>
<dbReference type="GO" id="GO:0006417">
    <property type="term" value="P:regulation of translation"/>
    <property type="evidence" value="ECO:0007669"/>
    <property type="project" value="UniProtKB-KW"/>
</dbReference>
<comment type="function">
    <text evidence="1">Probably involved in translation.</text>
</comment>
<dbReference type="SUPFAM" id="SSF55159">
    <property type="entry name" value="eIF1-like"/>
    <property type="match status" value="1"/>
</dbReference>
<dbReference type="Gene3D" id="3.30.780.10">
    <property type="entry name" value="SUI1-like domain"/>
    <property type="match status" value="1"/>
</dbReference>
<feature type="compositionally biased region" description="Acidic residues" evidence="5">
    <location>
        <begin position="15"/>
        <end position="35"/>
    </location>
</feature>
<gene>
    <name evidence="7" type="ORF">CR513_39953</name>
</gene>
<evidence type="ECO:0000256" key="5">
    <source>
        <dbReference type="SAM" id="MobiDB-lite"/>
    </source>
</evidence>
<dbReference type="GO" id="GO:0003743">
    <property type="term" value="F:translation initiation factor activity"/>
    <property type="evidence" value="ECO:0007669"/>
    <property type="project" value="InterPro"/>
</dbReference>
<dbReference type="CDD" id="cd11566">
    <property type="entry name" value="eIF1_SUI1"/>
    <property type="match status" value="1"/>
</dbReference>